<sequence length="70" mass="7969">MKEKKLLNLTPCPIRFVKKGNLYHCQVYESTSINFNQMLSSPAFAYIGAYSLDGYSIMQQSNMISRAQAK</sequence>
<dbReference type="Proteomes" id="UP000183832">
    <property type="component" value="Unassembled WGS sequence"/>
</dbReference>
<dbReference type="AlphaFoldDB" id="A0A1J1HGZ4"/>
<organism evidence="1 2">
    <name type="scientific">Clunio marinus</name>
    <dbReference type="NCBI Taxonomy" id="568069"/>
    <lineage>
        <taxon>Eukaryota</taxon>
        <taxon>Metazoa</taxon>
        <taxon>Ecdysozoa</taxon>
        <taxon>Arthropoda</taxon>
        <taxon>Hexapoda</taxon>
        <taxon>Insecta</taxon>
        <taxon>Pterygota</taxon>
        <taxon>Neoptera</taxon>
        <taxon>Endopterygota</taxon>
        <taxon>Diptera</taxon>
        <taxon>Nematocera</taxon>
        <taxon>Chironomoidea</taxon>
        <taxon>Chironomidae</taxon>
        <taxon>Clunio</taxon>
    </lineage>
</organism>
<protein>
    <submittedName>
        <fullName evidence="1">CLUMA_CG000517, isoform A</fullName>
    </submittedName>
</protein>
<dbReference type="EMBL" id="CVRI01000002">
    <property type="protein sequence ID" value="CRK86684.1"/>
    <property type="molecule type" value="Genomic_DNA"/>
</dbReference>
<accession>A0A1J1HGZ4</accession>
<evidence type="ECO:0000313" key="2">
    <source>
        <dbReference type="Proteomes" id="UP000183832"/>
    </source>
</evidence>
<evidence type="ECO:0000313" key="1">
    <source>
        <dbReference type="EMBL" id="CRK86684.1"/>
    </source>
</evidence>
<proteinExistence type="predicted"/>
<reference evidence="1 2" key="1">
    <citation type="submission" date="2015-04" db="EMBL/GenBank/DDBJ databases">
        <authorList>
            <person name="Syromyatnikov M.Y."/>
            <person name="Popov V.N."/>
        </authorList>
    </citation>
    <scope>NUCLEOTIDE SEQUENCE [LARGE SCALE GENOMIC DNA]</scope>
</reference>
<gene>
    <name evidence="1" type="ORF">CLUMA_CG000517</name>
</gene>
<keyword evidence="2" id="KW-1185">Reference proteome</keyword>
<name>A0A1J1HGZ4_9DIPT</name>